<accession>A0ABY5LXF7</accession>
<dbReference type="EMBL" id="CP099464">
    <property type="protein sequence ID" value="UUO16702.1"/>
    <property type="molecule type" value="Genomic_DNA"/>
</dbReference>
<keyword evidence="1" id="KW-1133">Transmembrane helix</keyword>
<organism evidence="2 3">
    <name type="scientific">Dolichospermum heterosporum TAC447</name>
    <dbReference type="NCBI Taxonomy" id="747523"/>
    <lineage>
        <taxon>Bacteria</taxon>
        <taxon>Bacillati</taxon>
        <taxon>Cyanobacteriota</taxon>
        <taxon>Cyanophyceae</taxon>
        <taxon>Nostocales</taxon>
        <taxon>Aphanizomenonaceae</taxon>
        <taxon>Dolichospermum</taxon>
        <taxon>Dolichospermum heterosporum</taxon>
    </lineage>
</organism>
<protein>
    <submittedName>
        <fullName evidence="2">Uncharacterized protein</fullName>
    </submittedName>
</protein>
<feature type="transmembrane region" description="Helical" evidence="1">
    <location>
        <begin position="89"/>
        <end position="108"/>
    </location>
</feature>
<evidence type="ECO:0000313" key="2">
    <source>
        <dbReference type="EMBL" id="UUO16702.1"/>
    </source>
</evidence>
<dbReference type="RefSeq" id="WP_027404307.1">
    <property type="nucleotide sequence ID" value="NZ_CP099464.1"/>
</dbReference>
<sequence length="123" mass="14215">MENQNQLNLILQGIQDLQQKTSGFYNIEQRVYRLEESFSLLTTQIKVLETHQDSDKENWNKLDLHKDRIRKAEEFIGLIEKIPGGLTSILVGLIIFQFMIAVTSDVLVRSLGFKEVIEIVKPN</sequence>
<dbReference type="Proteomes" id="UP001057561">
    <property type="component" value="Chromosome"/>
</dbReference>
<evidence type="ECO:0000313" key="3">
    <source>
        <dbReference type="Proteomes" id="UP001057561"/>
    </source>
</evidence>
<proteinExistence type="predicted"/>
<keyword evidence="1" id="KW-0812">Transmembrane</keyword>
<name>A0ABY5LXF7_9CYAN</name>
<reference evidence="2" key="1">
    <citation type="submission" date="2022-06" db="EMBL/GenBank/DDBJ databases">
        <title>Nostosin G and Spiroidesin B from the Cyanobacterium Dolichospermum sp. NIES-1697.</title>
        <authorList>
            <person name="Phan C.-S."/>
            <person name="Mehjabin J.J."/>
            <person name="Anas A.R.J."/>
            <person name="Hayasaka M."/>
            <person name="Onoki R."/>
            <person name="Wang J."/>
            <person name="Umezawa T."/>
            <person name="Washio K."/>
            <person name="Morikawa M."/>
            <person name="Okino T."/>
        </authorList>
    </citation>
    <scope>NUCLEOTIDE SEQUENCE</scope>
    <source>
        <strain evidence="2">NIES-1697</strain>
    </source>
</reference>
<gene>
    <name evidence="2" type="ORF">NG743_06645</name>
</gene>
<keyword evidence="1" id="KW-0472">Membrane</keyword>
<keyword evidence="3" id="KW-1185">Reference proteome</keyword>
<evidence type="ECO:0000256" key="1">
    <source>
        <dbReference type="SAM" id="Phobius"/>
    </source>
</evidence>